<dbReference type="InterPro" id="IPR000792">
    <property type="entry name" value="Tscrpt_reg_LuxR_C"/>
</dbReference>
<dbReference type="SUPFAM" id="SSF46894">
    <property type="entry name" value="C-terminal effector domain of the bipartite response regulators"/>
    <property type="match status" value="1"/>
</dbReference>
<name>A0ABQ2V9F0_9PSEU</name>
<proteinExistence type="predicted"/>
<comment type="caution">
    <text evidence="2">The sequence shown here is derived from an EMBL/GenBank/DDBJ whole genome shotgun (WGS) entry which is preliminary data.</text>
</comment>
<evidence type="ECO:0000259" key="1">
    <source>
        <dbReference type="PROSITE" id="PS50043"/>
    </source>
</evidence>
<dbReference type="PRINTS" id="PR00038">
    <property type="entry name" value="HTHLUXR"/>
</dbReference>
<organism evidence="2 3">
    <name type="scientific">Lentzea flava</name>
    <dbReference type="NCBI Taxonomy" id="103732"/>
    <lineage>
        <taxon>Bacteria</taxon>
        <taxon>Bacillati</taxon>
        <taxon>Actinomycetota</taxon>
        <taxon>Actinomycetes</taxon>
        <taxon>Pseudonocardiales</taxon>
        <taxon>Pseudonocardiaceae</taxon>
        <taxon>Lentzea</taxon>
    </lineage>
</organism>
<gene>
    <name evidence="2" type="ORF">GCM10010178_72270</name>
</gene>
<feature type="domain" description="HTH luxR-type" evidence="1">
    <location>
        <begin position="145"/>
        <end position="211"/>
    </location>
</feature>
<evidence type="ECO:0000313" key="2">
    <source>
        <dbReference type="EMBL" id="GGU70038.1"/>
    </source>
</evidence>
<dbReference type="Proteomes" id="UP000649573">
    <property type="component" value="Unassembled WGS sequence"/>
</dbReference>
<dbReference type="RefSeq" id="WP_189258258.1">
    <property type="nucleotide sequence ID" value="NZ_BMRE01000047.1"/>
</dbReference>
<keyword evidence="3" id="KW-1185">Reference proteome</keyword>
<protein>
    <recommendedName>
        <fullName evidence="1">HTH luxR-type domain-containing protein</fullName>
    </recommendedName>
</protein>
<dbReference type="InterPro" id="IPR016032">
    <property type="entry name" value="Sig_transdc_resp-reg_C-effctor"/>
</dbReference>
<dbReference type="EMBL" id="BMRE01000047">
    <property type="protein sequence ID" value="GGU70038.1"/>
    <property type="molecule type" value="Genomic_DNA"/>
</dbReference>
<dbReference type="PROSITE" id="PS50043">
    <property type="entry name" value="HTH_LUXR_2"/>
    <property type="match status" value="1"/>
</dbReference>
<sequence>MLQRSPTGRTEFVEVLHDRSAVMRTLDHLVSRSTSVRGVLSSRGGIDSALLGLMTNAAERGRLLLDPPLARHAETIERVARHNVDIRVHSQPARHMLVFDDRGAVLPLDASDLNTGAVLLRCPLSTPYGQLFELMWSDAETLSDTIPQHDGLTSREAEVIGLLLDGATDHQVATRLGMSSRTVRAVVAHLQQRFGTRSRMALGFQLARSAN</sequence>
<dbReference type="Gene3D" id="1.10.10.10">
    <property type="entry name" value="Winged helix-like DNA-binding domain superfamily/Winged helix DNA-binding domain"/>
    <property type="match status" value="1"/>
</dbReference>
<accession>A0ABQ2V9F0</accession>
<reference evidence="3" key="1">
    <citation type="journal article" date="2019" name="Int. J. Syst. Evol. Microbiol.">
        <title>The Global Catalogue of Microorganisms (GCM) 10K type strain sequencing project: providing services to taxonomists for standard genome sequencing and annotation.</title>
        <authorList>
            <consortium name="The Broad Institute Genomics Platform"/>
            <consortium name="The Broad Institute Genome Sequencing Center for Infectious Disease"/>
            <person name="Wu L."/>
            <person name="Ma J."/>
        </authorList>
    </citation>
    <scope>NUCLEOTIDE SEQUENCE [LARGE SCALE GENOMIC DNA]</scope>
    <source>
        <strain evidence="3">JCM 3296</strain>
    </source>
</reference>
<dbReference type="SMART" id="SM00421">
    <property type="entry name" value="HTH_LUXR"/>
    <property type="match status" value="1"/>
</dbReference>
<dbReference type="InterPro" id="IPR036388">
    <property type="entry name" value="WH-like_DNA-bd_sf"/>
</dbReference>
<dbReference type="Pfam" id="PF00196">
    <property type="entry name" value="GerE"/>
    <property type="match status" value="1"/>
</dbReference>
<evidence type="ECO:0000313" key="3">
    <source>
        <dbReference type="Proteomes" id="UP000649573"/>
    </source>
</evidence>